<keyword evidence="3" id="KW-1185">Reference proteome</keyword>
<proteinExistence type="predicted"/>
<reference evidence="2 3" key="1">
    <citation type="submission" date="2010-04" db="EMBL/GenBank/DDBJ databases">
        <authorList>
            <person name="Weinstock G."/>
            <person name="Sodergren E."/>
            <person name="Clifton S."/>
            <person name="Fulton L."/>
            <person name="Fulton B."/>
            <person name="Courtney L."/>
            <person name="Fronick C."/>
            <person name="Harrison M."/>
            <person name="Strong C."/>
            <person name="Farmer C."/>
            <person name="Delahaunty K."/>
            <person name="Markovic C."/>
            <person name="Hall O."/>
            <person name="Minx P."/>
            <person name="Tomlinson C."/>
            <person name="Mitreva M."/>
            <person name="Hou S."/>
            <person name="Wollam A."/>
            <person name="Pepin K.H."/>
            <person name="Johnson M."/>
            <person name="Bhonagiri V."/>
            <person name="Zhang X."/>
            <person name="Suruliraj S."/>
            <person name="Warren W."/>
            <person name="Chinwalla A."/>
            <person name="Mardis E.R."/>
            <person name="Wilson R.K."/>
        </authorList>
    </citation>
    <scope>NUCLEOTIDE SEQUENCE [LARGE SCALE GENOMIC DNA]</scope>
    <source>
        <strain evidence="2 3">DSM 20306</strain>
    </source>
</reference>
<gene>
    <name evidence="2" type="ORF">HMPREF0281_01920</name>
</gene>
<protein>
    <recommendedName>
        <fullName evidence="1">Transposase IS204/IS1001/IS1096/IS1165 zinc-finger domain-containing protein</fullName>
    </recommendedName>
</protein>
<dbReference type="EMBL" id="ADNS01000024">
    <property type="protein sequence ID" value="EFG80867.1"/>
    <property type="molecule type" value="Genomic_DNA"/>
</dbReference>
<feature type="domain" description="Transposase IS204/IS1001/IS1096/IS1165 zinc-finger" evidence="1">
    <location>
        <begin position="52"/>
        <end position="91"/>
    </location>
</feature>
<organism evidence="2 3">
    <name type="scientific">Corynebacterium ammoniagenes DSM 20306</name>
    <dbReference type="NCBI Taxonomy" id="649754"/>
    <lineage>
        <taxon>Bacteria</taxon>
        <taxon>Bacillati</taxon>
        <taxon>Actinomycetota</taxon>
        <taxon>Actinomycetes</taxon>
        <taxon>Mycobacteriales</taxon>
        <taxon>Corynebacteriaceae</taxon>
        <taxon>Corynebacterium</taxon>
    </lineage>
</organism>
<name>A0ABP2IBD6_CORAM</name>
<comment type="caution">
    <text evidence="2">The sequence shown here is derived from an EMBL/GenBank/DDBJ whole genome shotgun (WGS) entry which is preliminary data.</text>
</comment>
<evidence type="ECO:0000259" key="1">
    <source>
        <dbReference type="Pfam" id="PF14690"/>
    </source>
</evidence>
<evidence type="ECO:0000313" key="2">
    <source>
        <dbReference type="EMBL" id="EFG80867.1"/>
    </source>
</evidence>
<dbReference type="InterPro" id="IPR029261">
    <property type="entry name" value="Transposase_Znf"/>
</dbReference>
<dbReference type="Pfam" id="PF14690">
    <property type="entry name" value="Zn_ribbon_ISL3"/>
    <property type="match status" value="1"/>
</dbReference>
<evidence type="ECO:0000313" key="3">
    <source>
        <dbReference type="Proteomes" id="UP000006015"/>
    </source>
</evidence>
<dbReference type="Proteomes" id="UP000006015">
    <property type="component" value="Unassembled WGS sequence"/>
</dbReference>
<accession>A0ABP2IBD6</accession>
<sequence length="112" mass="12436">MTNKGLLLVGSTSNVIADTICRTAELVLAITGASDPGEYTLIEADATAYIDRCPTCDNTGIFRDHVLRTLMNLPIVEFPTRLHVRLPRYRCTMRGCRVKFYQAQLACAEANK</sequence>